<dbReference type="PANTHER" id="PTHR34295:SF1">
    <property type="entry name" value="BIOTIN TRANSPORTER BIOY"/>
    <property type="match status" value="1"/>
</dbReference>
<dbReference type="Proteomes" id="UP001228955">
    <property type="component" value="Chromosome"/>
</dbReference>
<keyword evidence="3" id="KW-0812">Transmembrane</keyword>
<dbReference type="PANTHER" id="PTHR34295">
    <property type="entry name" value="BIOTIN TRANSPORTER BIOY"/>
    <property type="match status" value="1"/>
</dbReference>
<name>A0A942WPC4_VEIPA</name>
<comment type="similarity">
    <text evidence="1 2">Belongs to the BioY family.</text>
</comment>
<evidence type="ECO:0000256" key="1">
    <source>
        <dbReference type="ARBA" id="ARBA00010692"/>
    </source>
</evidence>
<gene>
    <name evidence="4" type="ORF">KHZ90_04435</name>
    <name evidence="5" type="ORF">RDV51_01130</name>
</gene>
<evidence type="ECO:0000256" key="3">
    <source>
        <dbReference type="SAM" id="Phobius"/>
    </source>
</evidence>
<dbReference type="Proteomes" id="UP000778864">
    <property type="component" value="Unassembled WGS sequence"/>
</dbReference>
<keyword evidence="3" id="KW-1133">Transmembrane helix</keyword>
<evidence type="ECO:0000256" key="2">
    <source>
        <dbReference type="PIRNR" id="PIRNR016661"/>
    </source>
</evidence>
<dbReference type="EMBL" id="JAGZMU010000002">
    <property type="protein sequence ID" value="MBS4893008.1"/>
    <property type="molecule type" value="Genomic_DNA"/>
</dbReference>
<feature type="transmembrane region" description="Helical" evidence="3">
    <location>
        <begin position="155"/>
        <end position="178"/>
    </location>
</feature>
<dbReference type="OMA" id="SMQPFFC"/>
<sequence length="188" mass="20099">MSSTVSKQTHITTRQLTMTALFVALIAVGAFIRVPLPNCPFTLQILFTTLAGMVLGSRLGAASVGIYIILGLVGVPIFTSGGGPSYILQPTFGYLIGFMVGAYAVGRIAETMDTLSFKRLLAGSILNLFIVYGLGMVYLYFIMNLYLGKPIGVEAVIITCFLIPVGPDIFLCAVAASLGKRIIKELQH</sequence>
<keyword evidence="2 3" id="KW-0472">Membrane</keyword>
<reference evidence="5" key="2">
    <citation type="submission" date="2023-08" db="EMBL/GenBank/DDBJ databases">
        <title>Veillonella_parvula_DSM 2007_complete_genome_hifiasm_Zymo_Research_D6332.</title>
        <authorList>
            <person name="Damerum A."/>
        </authorList>
    </citation>
    <scope>NUCLEOTIDE SEQUENCE</scope>
    <source>
        <strain evidence="5">DSM 2007</strain>
    </source>
</reference>
<dbReference type="EMBL" id="CP133463">
    <property type="protein sequence ID" value="WMS19973.1"/>
    <property type="molecule type" value="Genomic_DNA"/>
</dbReference>
<dbReference type="Gene3D" id="1.10.1760.20">
    <property type="match status" value="1"/>
</dbReference>
<dbReference type="GeneID" id="69652809"/>
<reference evidence="4" key="1">
    <citation type="submission" date="2021-02" db="EMBL/GenBank/DDBJ databases">
        <title>Infant gut strain persistence is associated with maternal origin, phylogeny, and functional potential including surface adhesion and iron acquisition.</title>
        <authorList>
            <person name="Lou Y.C."/>
        </authorList>
    </citation>
    <scope>NUCLEOTIDE SEQUENCE</scope>
    <source>
        <strain evidence="4">L3_108_031G1_dasL3_108_031G1_concoct_20</strain>
    </source>
</reference>
<dbReference type="GO" id="GO:0005886">
    <property type="term" value="C:plasma membrane"/>
    <property type="evidence" value="ECO:0007669"/>
    <property type="project" value="UniProtKB-SubCell"/>
</dbReference>
<evidence type="ECO:0000313" key="4">
    <source>
        <dbReference type="EMBL" id="MBS4893008.1"/>
    </source>
</evidence>
<dbReference type="GO" id="GO:0015225">
    <property type="term" value="F:biotin transmembrane transporter activity"/>
    <property type="evidence" value="ECO:0007669"/>
    <property type="project" value="UniProtKB-UniRule"/>
</dbReference>
<evidence type="ECO:0000313" key="6">
    <source>
        <dbReference type="Proteomes" id="UP000778864"/>
    </source>
</evidence>
<feature type="transmembrane region" description="Helical" evidence="3">
    <location>
        <begin position="16"/>
        <end position="35"/>
    </location>
</feature>
<dbReference type="InterPro" id="IPR003784">
    <property type="entry name" value="BioY"/>
</dbReference>
<evidence type="ECO:0000313" key="5">
    <source>
        <dbReference type="EMBL" id="WMS19973.1"/>
    </source>
</evidence>
<organism evidence="4 6">
    <name type="scientific">Veillonella parvula</name>
    <name type="common">Staphylococcus parvulus</name>
    <dbReference type="NCBI Taxonomy" id="29466"/>
    <lineage>
        <taxon>Bacteria</taxon>
        <taxon>Bacillati</taxon>
        <taxon>Bacillota</taxon>
        <taxon>Negativicutes</taxon>
        <taxon>Veillonellales</taxon>
        <taxon>Veillonellaceae</taxon>
        <taxon>Veillonella</taxon>
    </lineage>
</organism>
<accession>A0A942WPC4</accession>
<proteinExistence type="inferred from homology"/>
<feature type="transmembrane region" description="Helical" evidence="3">
    <location>
        <begin position="92"/>
        <end position="109"/>
    </location>
</feature>
<keyword evidence="2" id="KW-1003">Cell membrane</keyword>
<protein>
    <recommendedName>
        <fullName evidence="2">Biotin transporter</fullName>
    </recommendedName>
</protein>
<dbReference type="Pfam" id="PF02632">
    <property type="entry name" value="BioY"/>
    <property type="match status" value="1"/>
</dbReference>
<dbReference type="PIRSF" id="PIRSF016661">
    <property type="entry name" value="BioY"/>
    <property type="match status" value="1"/>
</dbReference>
<comment type="subcellular location">
    <subcellularLocation>
        <location evidence="2">Cell membrane</location>
        <topology evidence="2">Multi-pass membrane protein</topology>
    </subcellularLocation>
</comment>
<dbReference type="RefSeq" id="WP_004693921.1">
    <property type="nucleotide sequence ID" value="NZ_CATYUD010000010.1"/>
</dbReference>
<feature type="transmembrane region" description="Helical" evidence="3">
    <location>
        <begin position="121"/>
        <end position="143"/>
    </location>
</feature>
<keyword evidence="2" id="KW-0813">Transport</keyword>
<dbReference type="AlphaFoldDB" id="A0A942WPC4"/>